<evidence type="ECO:0000313" key="2">
    <source>
        <dbReference type="EMBL" id="PAP78328.1"/>
    </source>
</evidence>
<evidence type="ECO:0000313" key="3">
    <source>
        <dbReference type="Proteomes" id="UP000216339"/>
    </source>
</evidence>
<dbReference type="PANTHER" id="PTHR31778:SF2">
    <property type="entry name" value="BUD SITE SELECTION PROTEIN RAX2"/>
    <property type="match status" value="1"/>
</dbReference>
<dbReference type="SUPFAM" id="SSF101898">
    <property type="entry name" value="NHL repeat"/>
    <property type="match status" value="1"/>
</dbReference>
<dbReference type="EMBL" id="MQWD01000001">
    <property type="protein sequence ID" value="PAP78328.1"/>
    <property type="molecule type" value="Genomic_DNA"/>
</dbReference>
<dbReference type="NCBIfam" id="TIGR04183">
    <property type="entry name" value="Por_Secre_tail"/>
    <property type="match status" value="1"/>
</dbReference>
<accession>A0A271J4U9</accession>
<organism evidence="2 3">
    <name type="scientific">Rubrivirga marina</name>
    <dbReference type="NCBI Taxonomy" id="1196024"/>
    <lineage>
        <taxon>Bacteria</taxon>
        <taxon>Pseudomonadati</taxon>
        <taxon>Rhodothermota</taxon>
        <taxon>Rhodothermia</taxon>
        <taxon>Rhodothermales</taxon>
        <taxon>Rubricoccaceae</taxon>
        <taxon>Rubrivirga</taxon>
    </lineage>
</organism>
<feature type="signal peptide" evidence="1">
    <location>
        <begin position="1"/>
        <end position="34"/>
    </location>
</feature>
<dbReference type="PANTHER" id="PTHR31778">
    <property type="entry name" value="BUD SITE SELECTION PROTEIN RAX2"/>
    <property type="match status" value="1"/>
</dbReference>
<protein>
    <recommendedName>
        <fullName evidence="4">Secretion system C-terminal sorting domain-containing protein</fullName>
    </recommendedName>
</protein>
<evidence type="ECO:0000256" key="1">
    <source>
        <dbReference type="SAM" id="SignalP"/>
    </source>
</evidence>
<dbReference type="RefSeq" id="WP_143537736.1">
    <property type="nucleotide sequence ID" value="NZ_MQWD01000001.1"/>
</dbReference>
<evidence type="ECO:0008006" key="4">
    <source>
        <dbReference type="Google" id="ProtNLM"/>
    </source>
</evidence>
<name>A0A271J4U9_9BACT</name>
<dbReference type="AlphaFoldDB" id="A0A271J4U9"/>
<gene>
    <name evidence="2" type="ORF">BSZ37_18825</name>
</gene>
<dbReference type="GO" id="GO:1902929">
    <property type="term" value="C:plasma membrane of growing cell tip"/>
    <property type="evidence" value="ECO:0007669"/>
    <property type="project" value="TreeGrafter"/>
</dbReference>
<proteinExistence type="predicted"/>
<dbReference type="Proteomes" id="UP000216339">
    <property type="component" value="Unassembled WGS sequence"/>
</dbReference>
<dbReference type="InterPro" id="IPR026444">
    <property type="entry name" value="Secre_tail"/>
</dbReference>
<sequence>MTPPLRRASWSGLGRFVAVLVAFATAAGAQPAPAGTWSDVFAYPGVRLSADLAPYNGGDAVVEAVEPDGHGGVYVAGRFDTVDGQAVTSIAHWDGQAWRPLGRGLTNNDTYSGGLPLVNDLLLASDGSLYVAGQFTGALQPNGRAVLARSVIRWTGTAWEPLGGGLLNGDPFYYSATAGALAEGPDGALYVGGIFDSAVGADGQPVGARGVAVWADGTWADLPGLGTSTAGVDAVAVRDDGVIALGGAFEGDGYYSPGVLLYRPDGTTERVLSGTTSVFALAWIDDALYVGGSFNVWTADVGGVAVRNVARWTDGQWDALQGGTDGPVHGIEPDGTGGFYAVGTFAWAGTDDVGAYPEPGGPPSDISVAARGVARWDGAAWSGEGAVMPFPTWYWYGYGSEVGPRAVAVVGDDLVIGGQFDGVEGPGGASRNTSNVAVRRGGAWGPLSTFGGGAALGRRQSSQYAQPSAVRATAPNPCGAGVLVAGKIETVGAADSVSVALWDGGAWRAVPGRLSYHGSAGTAAALAPAGCAGGQPRFFVAGSFTSVILEDGTALDAPGVAYWDGTAWSALGGTPPEGEIRALAYDGRALVAGGYLTRSGVPAVFSWAPGAGWQMLGRVDGTVYALAYGPDGALYVGGAFSTVQQPSGLTLQLQGLVRWPGAEWQWIGSPTYGEVRALAFGPDGTLYAGGAFDQFEQPSRPATPARRIAAWDGTSWTDAGDPSATVSALAVGADGRIYAGQDPAGSGYYYTSGADRLFAFGDGGWEGLGVRDGGVATLTLVGEDLYVGGTFRSAGGTPSAYLGLYVDPLATPTAGRPTGPALALSAAPNPTRGRTTLTVSVSEAGPVRVAVYDALGRQVALLADGPRPAGPLTLDLDATRLPAGVYVARATLGAETTARTFTVAR</sequence>
<dbReference type="OrthoDB" id="9761875at2"/>
<keyword evidence="3" id="KW-1185">Reference proteome</keyword>
<reference evidence="2 3" key="1">
    <citation type="submission" date="2016-11" db="EMBL/GenBank/DDBJ databases">
        <title>Study of marine rhodopsin-containing bacteria.</title>
        <authorList>
            <person name="Yoshizawa S."/>
            <person name="Kumagai Y."/>
            <person name="Kogure K."/>
        </authorList>
    </citation>
    <scope>NUCLEOTIDE SEQUENCE [LARGE SCALE GENOMIC DNA]</scope>
    <source>
        <strain evidence="2 3">SAORIC-28</strain>
    </source>
</reference>
<feature type="chain" id="PRO_5012650858" description="Secretion system C-terminal sorting domain-containing protein" evidence="1">
    <location>
        <begin position="35"/>
        <end position="905"/>
    </location>
</feature>
<keyword evidence="1" id="KW-0732">Signal</keyword>
<comment type="caution">
    <text evidence="2">The sequence shown here is derived from an EMBL/GenBank/DDBJ whole genome shotgun (WGS) entry which is preliminary data.</text>
</comment>